<evidence type="ECO:0000313" key="2">
    <source>
        <dbReference type="Proteomes" id="UP000295433"/>
    </source>
</evidence>
<organism evidence="1 2">
    <name type="scientific">Samsonia erythrinae</name>
    <dbReference type="NCBI Taxonomy" id="160434"/>
    <lineage>
        <taxon>Bacteria</taxon>
        <taxon>Pseudomonadati</taxon>
        <taxon>Pseudomonadota</taxon>
        <taxon>Gammaproteobacteria</taxon>
        <taxon>Enterobacterales</taxon>
        <taxon>Pectobacteriaceae</taxon>
        <taxon>Samsonia</taxon>
    </lineage>
</organism>
<accession>A0A4R3VMG2</accession>
<reference evidence="1 2" key="1">
    <citation type="submission" date="2019-03" db="EMBL/GenBank/DDBJ databases">
        <title>Genomic Encyclopedia of Type Strains, Phase IV (KMG-IV): sequencing the most valuable type-strain genomes for metagenomic binning, comparative biology and taxonomic classification.</title>
        <authorList>
            <person name="Goeker M."/>
        </authorList>
    </citation>
    <scope>NUCLEOTIDE SEQUENCE [LARGE SCALE GENOMIC DNA]</scope>
    <source>
        <strain evidence="1 2">DSM 16730</strain>
    </source>
</reference>
<protein>
    <submittedName>
        <fullName evidence="1">Uncharacterized protein</fullName>
    </submittedName>
</protein>
<keyword evidence="2" id="KW-1185">Reference proteome</keyword>
<name>A0A4R3VMG2_9GAMM</name>
<dbReference type="EMBL" id="SMBY01000007">
    <property type="protein sequence ID" value="TCV05101.1"/>
    <property type="molecule type" value="Genomic_DNA"/>
</dbReference>
<evidence type="ECO:0000313" key="1">
    <source>
        <dbReference type="EMBL" id="TCV05101.1"/>
    </source>
</evidence>
<sequence length="40" mass="4309">MMRLPGMPRTVVALGISILKRSLTFGFATGHHVPDNTSAQ</sequence>
<proteinExistence type="predicted"/>
<gene>
    <name evidence="1" type="ORF">EDC54_10787</name>
</gene>
<dbReference type="RefSeq" id="WP_268991107.1">
    <property type="nucleotide sequence ID" value="NZ_JAWIZJ010000007.1"/>
</dbReference>
<comment type="caution">
    <text evidence="1">The sequence shown here is derived from an EMBL/GenBank/DDBJ whole genome shotgun (WGS) entry which is preliminary data.</text>
</comment>
<dbReference type="Proteomes" id="UP000295433">
    <property type="component" value="Unassembled WGS sequence"/>
</dbReference>
<dbReference type="AlphaFoldDB" id="A0A4R3VMG2"/>